<name>A0A6N9TRC9_DISTH</name>
<dbReference type="InterPro" id="IPR010181">
    <property type="entry name" value="CGCAxxGCC_motif"/>
</dbReference>
<evidence type="ECO:0000313" key="1">
    <source>
        <dbReference type="EMBL" id="NDY42990.1"/>
    </source>
</evidence>
<proteinExistence type="predicted"/>
<reference evidence="1 2" key="1">
    <citation type="submission" date="2020-02" db="EMBL/GenBank/DDBJ databases">
        <title>Comparative genomics of sulfur disproportionating microorganisms.</title>
        <authorList>
            <person name="Ward L.M."/>
            <person name="Bertran E."/>
            <person name="Johnston D.T."/>
        </authorList>
    </citation>
    <scope>NUCLEOTIDE SEQUENCE [LARGE SCALE GENOMIC DNA]</scope>
    <source>
        <strain evidence="1 2">DSM 100025</strain>
    </source>
</reference>
<keyword evidence="2" id="KW-1185">Reference proteome</keyword>
<accession>A0A6N9TRC9</accession>
<sequence>MDDLRRCLGRLLGRRGAGAAGAALGRDEMAALAAALMREGFTCAQAVVTAGQRRLGRENPGLVRAMAFFGGGVLATGGPCGALLGGVALLGELGGRARPGDKDDRAVRRAALEYHRRFREEVVPGCPSVQCRDITGVSDWADRAQVKAYRRGGGRERCYELTGRAAGILWDILEGLA</sequence>
<evidence type="ECO:0000313" key="2">
    <source>
        <dbReference type="Proteomes" id="UP000469346"/>
    </source>
</evidence>
<dbReference type="Proteomes" id="UP000469346">
    <property type="component" value="Unassembled WGS sequence"/>
</dbReference>
<dbReference type="RefSeq" id="WP_163299114.1">
    <property type="nucleotide sequence ID" value="NZ_JAAGRR010000107.1"/>
</dbReference>
<gene>
    <name evidence="1" type="ORF">G3N55_09070</name>
</gene>
<dbReference type="AlphaFoldDB" id="A0A6N9TRC9"/>
<dbReference type="EMBL" id="JAAGRR010000107">
    <property type="protein sequence ID" value="NDY42990.1"/>
    <property type="molecule type" value="Genomic_DNA"/>
</dbReference>
<comment type="caution">
    <text evidence="1">The sequence shown here is derived from an EMBL/GenBank/DDBJ whole genome shotgun (WGS) entry which is preliminary data.</text>
</comment>
<organism evidence="1 2">
    <name type="scientific">Dissulfurirhabdus thermomarina</name>
    <dbReference type="NCBI Taxonomy" id="1765737"/>
    <lineage>
        <taxon>Bacteria</taxon>
        <taxon>Deltaproteobacteria</taxon>
        <taxon>Dissulfurirhabdaceae</taxon>
        <taxon>Dissulfurirhabdus</taxon>
    </lineage>
</organism>
<dbReference type="Pfam" id="PF09719">
    <property type="entry name" value="C_GCAxxG_C_C"/>
    <property type="match status" value="1"/>
</dbReference>
<protein>
    <submittedName>
        <fullName evidence="1">C_GCAxxG_C_C family protein</fullName>
    </submittedName>
</protein>